<dbReference type="PANTHER" id="PTHR31170">
    <property type="entry name" value="BNAC04G53230D PROTEIN"/>
    <property type="match status" value="1"/>
</dbReference>
<dbReference type="InterPro" id="IPR004158">
    <property type="entry name" value="DUF247_pln"/>
</dbReference>
<dbReference type="Proteomes" id="UP000594638">
    <property type="component" value="Unassembled WGS sequence"/>
</dbReference>
<dbReference type="EMBL" id="CACTIH010001858">
    <property type="protein sequence ID" value="CAA2966329.1"/>
    <property type="molecule type" value="Genomic_DNA"/>
</dbReference>
<dbReference type="Gramene" id="OE9A055110T1">
    <property type="protein sequence ID" value="OE9A055110C1"/>
    <property type="gene ID" value="OE9A055110"/>
</dbReference>
<evidence type="ECO:0000313" key="1">
    <source>
        <dbReference type="EMBL" id="CAA2966329.1"/>
    </source>
</evidence>
<gene>
    <name evidence="1" type="ORF">OLEA9_A055110</name>
</gene>
<protein>
    <submittedName>
        <fullName evidence="1">Uncharacterized protein</fullName>
    </submittedName>
</protein>
<proteinExistence type="predicted"/>
<dbReference type="OrthoDB" id="1849062at2759"/>
<sequence>MRFKKHNEEDYFTPKMVSFGPYYHGLPELGMAKEFKHEVLTMVVSSSGNDKQFFYCQIIEVIDQIRNCYVEVSRVAYDDGALAEMILLDASFAI</sequence>
<dbReference type="AlphaFoldDB" id="A0A8S0QLH6"/>
<dbReference type="Pfam" id="PF03140">
    <property type="entry name" value="DUF247"/>
    <property type="match status" value="1"/>
</dbReference>
<name>A0A8S0QLH6_OLEEU</name>
<comment type="caution">
    <text evidence="1">The sequence shown here is derived from an EMBL/GenBank/DDBJ whole genome shotgun (WGS) entry which is preliminary data.</text>
</comment>
<reference evidence="1 2" key="1">
    <citation type="submission" date="2019-12" db="EMBL/GenBank/DDBJ databases">
        <authorList>
            <person name="Alioto T."/>
            <person name="Alioto T."/>
            <person name="Gomez Garrido J."/>
        </authorList>
    </citation>
    <scope>NUCLEOTIDE SEQUENCE [LARGE SCALE GENOMIC DNA]</scope>
</reference>
<organism evidence="1 2">
    <name type="scientific">Olea europaea subsp. europaea</name>
    <dbReference type="NCBI Taxonomy" id="158383"/>
    <lineage>
        <taxon>Eukaryota</taxon>
        <taxon>Viridiplantae</taxon>
        <taxon>Streptophyta</taxon>
        <taxon>Embryophyta</taxon>
        <taxon>Tracheophyta</taxon>
        <taxon>Spermatophyta</taxon>
        <taxon>Magnoliopsida</taxon>
        <taxon>eudicotyledons</taxon>
        <taxon>Gunneridae</taxon>
        <taxon>Pentapetalae</taxon>
        <taxon>asterids</taxon>
        <taxon>lamiids</taxon>
        <taxon>Lamiales</taxon>
        <taxon>Oleaceae</taxon>
        <taxon>Oleeae</taxon>
        <taxon>Olea</taxon>
    </lineage>
</organism>
<keyword evidence="2" id="KW-1185">Reference proteome</keyword>
<evidence type="ECO:0000313" key="2">
    <source>
        <dbReference type="Proteomes" id="UP000594638"/>
    </source>
</evidence>
<dbReference type="PANTHER" id="PTHR31170:SF25">
    <property type="entry name" value="BNAA09G04570D PROTEIN"/>
    <property type="match status" value="1"/>
</dbReference>
<accession>A0A8S0QLH6</accession>